<gene>
    <name evidence="4" type="ORF">CUNI_LOCUS1805</name>
</gene>
<proteinExistence type="predicted"/>
<feature type="chain" id="PRO_5035715772" description="EF-hand domain-containing protein" evidence="2">
    <location>
        <begin position="19"/>
        <end position="124"/>
    </location>
</feature>
<evidence type="ECO:0000313" key="4">
    <source>
        <dbReference type="EMBL" id="CAG5116247.1"/>
    </source>
</evidence>
<dbReference type="Proteomes" id="UP000678393">
    <property type="component" value="Unassembled WGS sequence"/>
</dbReference>
<evidence type="ECO:0000256" key="2">
    <source>
        <dbReference type="SAM" id="SignalP"/>
    </source>
</evidence>
<dbReference type="GO" id="GO:0005509">
    <property type="term" value="F:calcium ion binding"/>
    <property type="evidence" value="ECO:0007669"/>
    <property type="project" value="InterPro"/>
</dbReference>
<accession>A0A8S3YGN0</accession>
<evidence type="ECO:0000259" key="3">
    <source>
        <dbReference type="PROSITE" id="PS50222"/>
    </source>
</evidence>
<evidence type="ECO:0000256" key="1">
    <source>
        <dbReference type="ARBA" id="ARBA00022837"/>
    </source>
</evidence>
<keyword evidence="1" id="KW-0106">Calcium</keyword>
<dbReference type="SUPFAM" id="SSF47473">
    <property type="entry name" value="EF-hand"/>
    <property type="match status" value="1"/>
</dbReference>
<dbReference type="EMBL" id="CAJHNH020000224">
    <property type="protein sequence ID" value="CAG5116247.1"/>
    <property type="molecule type" value="Genomic_DNA"/>
</dbReference>
<keyword evidence="5" id="KW-1185">Reference proteome</keyword>
<feature type="domain" description="EF-hand" evidence="3">
    <location>
        <begin position="38"/>
        <end position="73"/>
    </location>
</feature>
<dbReference type="InterPro" id="IPR018247">
    <property type="entry name" value="EF_Hand_1_Ca_BS"/>
</dbReference>
<dbReference type="AlphaFoldDB" id="A0A8S3YGN0"/>
<comment type="caution">
    <text evidence="4">The sequence shown here is derived from an EMBL/GenBank/DDBJ whole genome shotgun (WGS) entry which is preliminary data.</text>
</comment>
<name>A0A8S3YGN0_9EUPU</name>
<dbReference type="InterPro" id="IPR002048">
    <property type="entry name" value="EF_hand_dom"/>
</dbReference>
<dbReference type="OrthoDB" id="26525at2759"/>
<dbReference type="PROSITE" id="PS50222">
    <property type="entry name" value="EF_HAND_2"/>
    <property type="match status" value="1"/>
</dbReference>
<protein>
    <recommendedName>
        <fullName evidence="3">EF-hand domain-containing protein</fullName>
    </recommendedName>
</protein>
<dbReference type="InterPro" id="IPR011992">
    <property type="entry name" value="EF-hand-dom_pair"/>
</dbReference>
<evidence type="ECO:0000313" key="5">
    <source>
        <dbReference type="Proteomes" id="UP000678393"/>
    </source>
</evidence>
<dbReference type="PROSITE" id="PS00018">
    <property type="entry name" value="EF_HAND_1"/>
    <property type="match status" value="1"/>
</dbReference>
<organism evidence="4 5">
    <name type="scientific">Candidula unifasciata</name>
    <dbReference type="NCBI Taxonomy" id="100452"/>
    <lineage>
        <taxon>Eukaryota</taxon>
        <taxon>Metazoa</taxon>
        <taxon>Spiralia</taxon>
        <taxon>Lophotrochozoa</taxon>
        <taxon>Mollusca</taxon>
        <taxon>Gastropoda</taxon>
        <taxon>Heterobranchia</taxon>
        <taxon>Euthyneura</taxon>
        <taxon>Panpulmonata</taxon>
        <taxon>Eupulmonata</taxon>
        <taxon>Stylommatophora</taxon>
        <taxon>Helicina</taxon>
        <taxon>Helicoidea</taxon>
        <taxon>Geomitridae</taxon>
        <taxon>Candidula</taxon>
    </lineage>
</organism>
<sequence length="124" mass="14578">MFLTNLLLLLLVRPKCNNIKELLDKVYNSMDVDKDGQLYREQAFDYIKKYDSDADNEVTRSEFKDGIKDLHLQVFEDALFFFFDVDKNGKVTDWDFKILYVLADRDGDGAVSVPEKDRFLNKFC</sequence>
<reference evidence="4" key="1">
    <citation type="submission" date="2021-04" db="EMBL/GenBank/DDBJ databases">
        <authorList>
            <consortium name="Molecular Ecology Group"/>
        </authorList>
    </citation>
    <scope>NUCLEOTIDE SEQUENCE</scope>
</reference>
<keyword evidence="2" id="KW-0732">Signal</keyword>
<dbReference type="Gene3D" id="1.10.238.10">
    <property type="entry name" value="EF-hand"/>
    <property type="match status" value="1"/>
</dbReference>
<feature type="signal peptide" evidence="2">
    <location>
        <begin position="1"/>
        <end position="18"/>
    </location>
</feature>